<dbReference type="Gene3D" id="3.40.390.10">
    <property type="entry name" value="Collagenase (Catalytic Domain)"/>
    <property type="match status" value="1"/>
</dbReference>
<evidence type="ECO:0000259" key="2">
    <source>
        <dbReference type="Pfam" id="PF11350"/>
    </source>
</evidence>
<protein>
    <submittedName>
        <fullName evidence="3">Uncharacterized protein DUF3152</fullName>
    </submittedName>
</protein>
<dbReference type="AlphaFoldDB" id="A0A543NL78"/>
<feature type="region of interest" description="Disordered" evidence="1">
    <location>
        <begin position="35"/>
        <end position="105"/>
    </location>
</feature>
<dbReference type="InterPro" id="IPR022603">
    <property type="entry name" value="DUF3152"/>
</dbReference>
<evidence type="ECO:0000313" key="3">
    <source>
        <dbReference type="EMBL" id="TQN32566.1"/>
    </source>
</evidence>
<organism evidence="3 4">
    <name type="scientific">Haloactinospora alba</name>
    <dbReference type="NCBI Taxonomy" id="405555"/>
    <lineage>
        <taxon>Bacteria</taxon>
        <taxon>Bacillati</taxon>
        <taxon>Actinomycetota</taxon>
        <taxon>Actinomycetes</taxon>
        <taxon>Streptosporangiales</taxon>
        <taxon>Nocardiopsidaceae</taxon>
        <taxon>Haloactinospora</taxon>
    </lineage>
</organism>
<reference evidence="3 4" key="1">
    <citation type="submission" date="2019-06" db="EMBL/GenBank/DDBJ databases">
        <title>Sequencing the genomes of 1000 actinobacteria strains.</title>
        <authorList>
            <person name="Klenk H.-P."/>
        </authorList>
    </citation>
    <scope>NUCLEOTIDE SEQUENCE [LARGE SCALE GENOMIC DNA]</scope>
    <source>
        <strain evidence="3 4">DSM 45015</strain>
    </source>
</reference>
<accession>A0A543NL78</accession>
<proteinExistence type="predicted"/>
<sequence>MPGPAPQRRRRHHRRFAPAAVLGSAVLAAGTGLVLVNTDSPEPEGATSAPPSADANGGKDAASPPAGEGSEPPVLLRSETSEVTEGSGDLAVVEGSGEPPGEGPYTDYLVEVEEGLPGDAGDFADAVETILSHERSWGGNRGEDRMRRVDSGPADVRVALAAPDTVDELCAPLQTNGEVSCAQDGRAIINQNRWVSGVEHFNGDLETYRTYVINHEVGHTLGYGHVDCPGEGERAPVMQQQTLGLDGCEPNGWVNPEAG</sequence>
<evidence type="ECO:0000313" key="4">
    <source>
        <dbReference type="Proteomes" id="UP000317422"/>
    </source>
</evidence>
<keyword evidence="4" id="KW-1185">Reference proteome</keyword>
<dbReference type="InterPro" id="IPR024079">
    <property type="entry name" value="MetalloPept_cat_dom_sf"/>
</dbReference>
<name>A0A543NL78_9ACTN</name>
<dbReference type="Proteomes" id="UP000317422">
    <property type="component" value="Unassembled WGS sequence"/>
</dbReference>
<feature type="domain" description="DUF3152" evidence="2">
    <location>
        <begin position="84"/>
        <end position="247"/>
    </location>
</feature>
<dbReference type="Pfam" id="PF11350">
    <property type="entry name" value="DUF3152"/>
    <property type="match status" value="1"/>
</dbReference>
<dbReference type="EMBL" id="VFQC01000001">
    <property type="protein sequence ID" value="TQN32566.1"/>
    <property type="molecule type" value="Genomic_DNA"/>
</dbReference>
<dbReference type="SUPFAM" id="SSF55486">
    <property type="entry name" value="Metalloproteases ('zincins'), catalytic domain"/>
    <property type="match status" value="1"/>
</dbReference>
<gene>
    <name evidence="3" type="ORF">FHX37_2541</name>
</gene>
<dbReference type="GO" id="GO:0008237">
    <property type="term" value="F:metallopeptidase activity"/>
    <property type="evidence" value="ECO:0007669"/>
    <property type="project" value="InterPro"/>
</dbReference>
<dbReference type="RefSeq" id="WP_246062264.1">
    <property type="nucleotide sequence ID" value="NZ_VFQC01000001.1"/>
</dbReference>
<comment type="caution">
    <text evidence="3">The sequence shown here is derived from an EMBL/GenBank/DDBJ whole genome shotgun (WGS) entry which is preliminary data.</text>
</comment>
<evidence type="ECO:0000256" key="1">
    <source>
        <dbReference type="SAM" id="MobiDB-lite"/>
    </source>
</evidence>